<dbReference type="PROSITE" id="PS50846">
    <property type="entry name" value="HMA_2"/>
    <property type="match status" value="1"/>
</dbReference>
<keyword evidence="4" id="KW-1185">Reference proteome</keyword>
<dbReference type="GO" id="GO:0046872">
    <property type="term" value="F:metal ion binding"/>
    <property type="evidence" value="ECO:0007669"/>
    <property type="project" value="InterPro"/>
</dbReference>
<protein>
    <submittedName>
        <fullName evidence="3">Copper chaperone CopZ</fullName>
    </submittedName>
</protein>
<dbReference type="Proteomes" id="UP000199513">
    <property type="component" value="Unassembled WGS sequence"/>
</dbReference>
<organism evidence="3 4">
    <name type="scientific">Thermoflexibacter ruber</name>
    <dbReference type="NCBI Taxonomy" id="1003"/>
    <lineage>
        <taxon>Bacteria</taxon>
        <taxon>Pseudomonadati</taxon>
        <taxon>Bacteroidota</taxon>
        <taxon>Cytophagia</taxon>
        <taxon>Cytophagales</taxon>
        <taxon>Thermoflexibacteraceae</taxon>
        <taxon>Thermoflexibacter</taxon>
    </lineage>
</organism>
<accession>A0A1I2JDX7</accession>
<evidence type="ECO:0000313" key="3">
    <source>
        <dbReference type="EMBL" id="SFF52180.1"/>
    </source>
</evidence>
<evidence type="ECO:0000313" key="4">
    <source>
        <dbReference type="Proteomes" id="UP000199513"/>
    </source>
</evidence>
<evidence type="ECO:0000259" key="2">
    <source>
        <dbReference type="PROSITE" id="PS50846"/>
    </source>
</evidence>
<feature type="domain" description="HMA" evidence="2">
    <location>
        <begin position="36"/>
        <end position="104"/>
    </location>
</feature>
<reference evidence="3 4" key="1">
    <citation type="submission" date="2016-10" db="EMBL/GenBank/DDBJ databases">
        <authorList>
            <person name="de Groot N.N."/>
        </authorList>
    </citation>
    <scope>NUCLEOTIDE SEQUENCE [LARGE SCALE GENOMIC DNA]</scope>
    <source>
        <strain>GEY</strain>
        <strain evidence="4">DSM 9560</strain>
    </source>
</reference>
<feature type="signal peptide" evidence="1">
    <location>
        <begin position="1"/>
        <end position="23"/>
    </location>
</feature>
<dbReference type="InterPro" id="IPR036163">
    <property type="entry name" value="HMA_dom_sf"/>
</dbReference>
<dbReference type="Gene3D" id="3.30.70.100">
    <property type="match status" value="1"/>
</dbReference>
<sequence length="114" mass="12547">MKFIQLFVLACLFWATTASFAFSQTVSTNQTTENLKTTTVKVKGITCATDLKTIATNVEKVKGVNSCKPLKQGATSTFEVKYNPALVSEKEIFNVIENTGGCENPTEKPYKIKQ</sequence>
<feature type="chain" id="PRO_5011577924" evidence="1">
    <location>
        <begin position="24"/>
        <end position="114"/>
    </location>
</feature>
<dbReference type="OrthoDB" id="1366097at2"/>
<dbReference type="EMBL" id="FONY01000047">
    <property type="protein sequence ID" value="SFF52180.1"/>
    <property type="molecule type" value="Genomic_DNA"/>
</dbReference>
<dbReference type="RefSeq" id="WP_091549113.1">
    <property type="nucleotide sequence ID" value="NZ_FONY01000047.1"/>
</dbReference>
<evidence type="ECO:0000256" key="1">
    <source>
        <dbReference type="SAM" id="SignalP"/>
    </source>
</evidence>
<dbReference type="InterPro" id="IPR006121">
    <property type="entry name" value="HMA_dom"/>
</dbReference>
<dbReference type="AlphaFoldDB" id="A0A1I2JDX7"/>
<keyword evidence="1" id="KW-0732">Signal</keyword>
<name>A0A1I2JDX7_9BACT</name>
<proteinExistence type="predicted"/>
<dbReference type="SUPFAM" id="SSF55008">
    <property type="entry name" value="HMA, heavy metal-associated domain"/>
    <property type="match status" value="1"/>
</dbReference>
<dbReference type="CDD" id="cd00371">
    <property type="entry name" value="HMA"/>
    <property type="match status" value="1"/>
</dbReference>
<gene>
    <name evidence="3" type="ORF">SAMN04488541_104711</name>
</gene>